<dbReference type="EMBL" id="MU393441">
    <property type="protein sequence ID" value="KAI4868126.1"/>
    <property type="molecule type" value="Genomic_DNA"/>
</dbReference>
<name>A0ACB9Z993_9PEZI</name>
<accession>A0ACB9Z993</accession>
<evidence type="ECO:0000313" key="1">
    <source>
        <dbReference type="EMBL" id="KAI4868126.1"/>
    </source>
</evidence>
<reference evidence="1 2" key="1">
    <citation type="journal article" date="2022" name="New Phytol.">
        <title>Ecological generalism drives hyperdiversity of secondary metabolite gene clusters in xylarialean endophytes.</title>
        <authorList>
            <person name="Franco M.E.E."/>
            <person name="Wisecaver J.H."/>
            <person name="Arnold A.E."/>
            <person name="Ju Y.M."/>
            <person name="Slot J.C."/>
            <person name="Ahrendt S."/>
            <person name="Moore L.P."/>
            <person name="Eastman K.E."/>
            <person name="Scott K."/>
            <person name="Konkel Z."/>
            <person name="Mondo S.J."/>
            <person name="Kuo A."/>
            <person name="Hayes R.D."/>
            <person name="Haridas S."/>
            <person name="Andreopoulos B."/>
            <person name="Riley R."/>
            <person name="LaButti K."/>
            <person name="Pangilinan J."/>
            <person name="Lipzen A."/>
            <person name="Amirebrahimi M."/>
            <person name="Yan J."/>
            <person name="Adam C."/>
            <person name="Keymanesh K."/>
            <person name="Ng V."/>
            <person name="Louie K."/>
            <person name="Northen T."/>
            <person name="Drula E."/>
            <person name="Henrissat B."/>
            <person name="Hsieh H.M."/>
            <person name="Youens-Clark K."/>
            <person name="Lutzoni F."/>
            <person name="Miadlikowska J."/>
            <person name="Eastwood D.C."/>
            <person name="Hamelin R.C."/>
            <person name="Grigoriev I.V."/>
            <person name="U'Ren J.M."/>
        </authorList>
    </citation>
    <scope>NUCLEOTIDE SEQUENCE [LARGE SCALE GENOMIC DNA]</scope>
    <source>
        <strain evidence="1 2">CBS 119005</strain>
    </source>
</reference>
<protein>
    <submittedName>
        <fullName evidence="1">Uncharacterized protein</fullName>
    </submittedName>
</protein>
<gene>
    <name evidence="1" type="ORF">F4820DRAFT_445477</name>
</gene>
<evidence type="ECO:0000313" key="2">
    <source>
        <dbReference type="Proteomes" id="UP001497700"/>
    </source>
</evidence>
<dbReference type="Proteomes" id="UP001497700">
    <property type="component" value="Unassembled WGS sequence"/>
</dbReference>
<proteinExistence type="predicted"/>
<keyword evidence="2" id="KW-1185">Reference proteome</keyword>
<organism evidence="1 2">
    <name type="scientific">Hypoxylon rubiginosum</name>
    <dbReference type="NCBI Taxonomy" id="110542"/>
    <lineage>
        <taxon>Eukaryota</taxon>
        <taxon>Fungi</taxon>
        <taxon>Dikarya</taxon>
        <taxon>Ascomycota</taxon>
        <taxon>Pezizomycotina</taxon>
        <taxon>Sordariomycetes</taxon>
        <taxon>Xylariomycetidae</taxon>
        <taxon>Xylariales</taxon>
        <taxon>Hypoxylaceae</taxon>
        <taxon>Hypoxylon</taxon>
    </lineage>
</organism>
<sequence length="153" mass="16616">MQLLTVILSLTPAFVAGVHAMTVPPVQGNTAPNGSVVHTFTDTCDTPDLSPSGKHFLLWAACQEKDRKQRCTRLDLDKCYGDDNGNVVAKKDGKLSEHCTGCRLGSGNRALGCVCKEKPDKVTWVTLDDLITNEDGFLQCYDSSHRGEETCGQ</sequence>
<comment type="caution">
    <text evidence="1">The sequence shown here is derived from an EMBL/GenBank/DDBJ whole genome shotgun (WGS) entry which is preliminary data.</text>
</comment>